<dbReference type="RefSeq" id="WP_130529724.1">
    <property type="nucleotide sequence ID" value="NZ_SHMD01000002.1"/>
</dbReference>
<comment type="caution">
    <text evidence="2">The sequence shown here is derived from an EMBL/GenBank/DDBJ whole genome shotgun (WGS) entry which is preliminary data.</text>
</comment>
<gene>
    <name evidence="2" type="ORF">EA658_16525</name>
</gene>
<sequence length="142" mass="14563">MRVSSLSVAIMVVGMAPAAFAQEEAPAKAFLQESNGALLGCARLVKETDLALRLYGSAAPVNSGERVTCVAQAKDRLRAAYDAYLATNPAADAKASAKALYGANLALGDAIVDATSAAQLDDSQEQASVRKAKSSFVVDAGL</sequence>
<reference evidence="2 3" key="1">
    <citation type="submission" date="2019-02" db="EMBL/GenBank/DDBJ databases">
        <title>WGS of Pseudoxanthomonas species novum from clinical isolates.</title>
        <authorList>
            <person name="Bernier A.-M."/>
            <person name="Bernard K."/>
            <person name="Vachon A."/>
        </authorList>
    </citation>
    <scope>NUCLEOTIDE SEQUENCE [LARGE SCALE GENOMIC DNA]</scope>
    <source>
        <strain evidence="3">NML 170316</strain>
    </source>
</reference>
<evidence type="ECO:0000256" key="1">
    <source>
        <dbReference type="SAM" id="SignalP"/>
    </source>
</evidence>
<organism evidence="2 3">
    <name type="scientific">Pseudoxanthomonas winnipegensis</name>
    <dbReference type="NCBI Taxonomy" id="2480810"/>
    <lineage>
        <taxon>Bacteria</taxon>
        <taxon>Pseudomonadati</taxon>
        <taxon>Pseudomonadota</taxon>
        <taxon>Gammaproteobacteria</taxon>
        <taxon>Lysobacterales</taxon>
        <taxon>Lysobacteraceae</taxon>
        <taxon>Pseudoxanthomonas</taxon>
    </lineage>
</organism>
<dbReference type="EMBL" id="SHME01000004">
    <property type="protein sequence ID" value="TAA18691.1"/>
    <property type="molecule type" value="Genomic_DNA"/>
</dbReference>
<dbReference type="Proteomes" id="UP000293089">
    <property type="component" value="Unassembled WGS sequence"/>
</dbReference>
<evidence type="ECO:0000313" key="2">
    <source>
        <dbReference type="EMBL" id="TAA18691.1"/>
    </source>
</evidence>
<name>A0ABY1WCJ7_9GAMM</name>
<proteinExistence type="predicted"/>
<keyword evidence="1" id="KW-0732">Signal</keyword>
<keyword evidence="3" id="KW-1185">Reference proteome</keyword>
<accession>A0ABY1WCJ7</accession>
<evidence type="ECO:0000313" key="3">
    <source>
        <dbReference type="Proteomes" id="UP000293089"/>
    </source>
</evidence>
<protein>
    <submittedName>
        <fullName evidence="2">Uncharacterized protein</fullName>
    </submittedName>
</protein>
<feature type="signal peptide" evidence="1">
    <location>
        <begin position="1"/>
        <end position="21"/>
    </location>
</feature>
<feature type="chain" id="PRO_5046799523" evidence="1">
    <location>
        <begin position="22"/>
        <end position="142"/>
    </location>
</feature>